<proteinExistence type="inferred from homology"/>
<evidence type="ECO:0000259" key="17">
    <source>
        <dbReference type="PROSITE" id="PS50975"/>
    </source>
</evidence>
<comment type="subcellular location">
    <subcellularLocation>
        <location evidence="4 15">Cytoplasm</location>
    </subcellularLocation>
</comment>
<evidence type="ECO:0000256" key="6">
    <source>
        <dbReference type="ARBA" id="ARBA00012216"/>
    </source>
</evidence>
<dbReference type="EMBL" id="BOPV01000001">
    <property type="protein sequence ID" value="GIL39785.1"/>
    <property type="molecule type" value="Genomic_DNA"/>
</dbReference>
<dbReference type="GO" id="GO:0005524">
    <property type="term" value="F:ATP binding"/>
    <property type="evidence" value="ECO:0007669"/>
    <property type="project" value="UniProtKB-UniRule"/>
</dbReference>
<evidence type="ECO:0000256" key="2">
    <source>
        <dbReference type="ARBA" id="ARBA00001946"/>
    </source>
</evidence>
<dbReference type="InterPro" id="IPR013815">
    <property type="entry name" value="ATP_grasp_subdomain_1"/>
</dbReference>
<dbReference type="EC" id="6.3.2.4" evidence="6 15"/>
<dbReference type="AlphaFoldDB" id="A0A8S8XF69"/>
<evidence type="ECO:0000256" key="14">
    <source>
        <dbReference type="ARBA" id="ARBA00047614"/>
    </source>
</evidence>
<comment type="cofactor">
    <cofactor evidence="2">
        <name>Mg(2+)</name>
        <dbReference type="ChEBI" id="CHEBI:18420"/>
    </cofactor>
</comment>
<dbReference type="Gene3D" id="3.30.470.20">
    <property type="entry name" value="ATP-grasp fold, B domain"/>
    <property type="match status" value="1"/>
</dbReference>
<keyword evidence="12 15" id="KW-0573">Peptidoglycan synthesis</keyword>
<dbReference type="InterPro" id="IPR011127">
    <property type="entry name" value="Dala_Dala_lig_N"/>
</dbReference>
<evidence type="ECO:0000256" key="5">
    <source>
        <dbReference type="ARBA" id="ARBA00010871"/>
    </source>
</evidence>
<organism evidence="18 19">
    <name type="scientific">Roseiterribacter gracilis</name>
    <dbReference type="NCBI Taxonomy" id="2812848"/>
    <lineage>
        <taxon>Bacteria</taxon>
        <taxon>Pseudomonadati</taxon>
        <taxon>Pseudomonadota</taxon>
        <taxon>Alphaproteobacteria</taxon>
        <taxon>Rhodospirillales</taxon>
        <taxon>Roseiterribacteraceae</taxon>
        <taxon>Roseiterribacter</taxon>
    </lineage>
</organism>
<dbReference type="Gene3D" id="3.40.50.20">
    <property type="match status" value="1"/>
</dbReference>
<evidence type="ECO:0000256" key="12">
    <source>
        <dbReference type="ARBA" id="ARBA00022984"/>
    </source>
</evidence>
<dbReference type="InterPro" id="IPR016185">
    <property type="entry name" value="PreATP-grasp_dom_sf"/>
</dbReference>
<keyword evidence="8 15" id="KW-0436">Ligase</keyword>
<evidence type="ECO:0000256" key="11">
    <source>
        <dbReference type="ARBA" id="ARBA00022960"/>
    </source>
</evidence>
<dbReference type="GO" id="GO:0008716">
    <property type="term" value="F:D-alanine-D-alanine ligase activity"/>
    <property type="evidence" value="ECO:0007669"/>
    <property type="project" value="UniProtKB-UniRule"/>
</dbReference>
<evidence type="ECO:0000256" key="1">
    <source>
        <dbReference type="ARBA" id="ARBA00001936"/>
    </source>
</evidence>
<protein>
    <recommendedName>
        <fullName evidence="6 15">D-alanine--D-alanine ligase</fullName>
        <ecNumber evidence="6 15">6.3.2.4</ecNumber>
    </recommendedName>
    <alternativeName>
        <fullName evidence="15">D-Ala-D-Ala ligase</fullName>
    </alternativeName>
    <alternativeName>
        <fullName evidence="15">D-alanylalanine synthetase</fullName>
    </alternativeName>
</protein>
<reference evidence="18" key="1">
    <citation type="submission" date="2021-02" db="EMBL/GenBank/DDBJ databases">
        <title>Genome sequence of Rhodospirillales sp. strain TMPK1 isolated from soil.</title>
        <authorList>
            <person name="Nakai R."/>
            <person name="Kusada H."/>
            <person name="Tamaki H."/>
        </authorList>
    </citation>
    <scope>NUCLEOTIDE SEQUENCE</scope>
    <source>
        <strain evidence="18">TMPK1</strain>
    </source>
</reference>
<evidence type="ECO:0000256" key="16">
    <source>
        <dbReference type="PROSITE-ProRule" id="PRU00409"/>
    </source>
</evidence>
<evidence type="ECO:0000256" key="3">
    <source>
        <dbReference type="ARBA" id="ARBA00003921"/>
    </source>
</evidence>
<dbReference type="GO" id="GO:0008360">
    <property type="term" value="P:regulation of cell shape"/>
    <property type="evidence" value="ECO:0007669"/>
    <property type="project" value="UniProtKB-KW"/>
</dbReference>
<dbReference type="NCBIfam" id="NF002378">
    <property type="entry name" value="PRK01372.1"/>
    <property type="match status" value="1"/>
</dbReference>
<dbReference type="PROSITE" id="PS50975">
    <property type="entry name" value="ATP_GRASP"/>
    <property type="match status" value="1"/>
</dbReference>
<dbReference type="GO" id="GO:0005737">
    <property type="term" value="C:cytoplasm"/>
    <property type="evidence" value="ECO:0007669"/>
    <property type="project" value="UniProtKB-SubCell"/>
</dbReference>
<dbReference type="HAMAP" id="MF_00047">
    <property type="entry name" value="Dala_Dala_lig"/>
    <property type="match status" value="1"/>
</dbReference>
<keyword evidence="13 15" id="KW-0961">Cell wall biogenesis/degradation</keyword>
<comment type="pathway">
    <text evidence="15">Cell wall biogenesis; peptidoglycan biosynthesis.</text>
</comment>
<keyword evidence="19" id="KW-1185">Reference proteome</keyword>
<dbReference type="GO" id="GO:0046872">
    <property type="term" value="F:metal ion binding"/>
    <property type="evidence" value="ECO:0007669"/>
    <property type="project" value="InterPro"/>
</dbReference>
<dbReference type="PROSITE" id="PS00844">
    <property type="entry name" value="DALA_DALA_LIGASE_2"/>
    <property type="match status" value="1"/>
</dbReference>
<evidence type="ECO:0000256" key="8">
    <source>
        <dbReference type="ARBA" id="ARBA00022598"/>
    </source>
</evidence>
<comment type="similarity">
    <text evidence="5 15">Belongs to the D-alanine--D-alanine ligase family.</text>
</comment>
<dbReference type="Gene3D" id="3.30.1490.20">
    <property type="entry name" value="ATP-grasp fold, A domain"/>
    <property type="match status" value="1"/>
</dbReference>
<evidence type="ECO:0000256" key="9">
    <source>
        <dbReference type="ARBA" id="ARBA00022741"/>
    </source>
</evidence>
<evidence type="ECO:0000256" key="4">
    <source>
        <dbReference type="ARBA" id="ARBA00004496"/>
    </source>
</evidence>
<keyword evidence="7 15" id="KW-0963">Cytoplasm</keyword>
<evidence type="ECO:0000256" key="10">
    <source>
        <dbReference type="ARBA" id="ARBA00022840"/>
    </source>
</evidence>
<dbReference type="RefSeq" id="WP_420242904.1">
    <property type="nucleotide sequence ID" value="NZ_BOPV01000001.1"/>
</dbReference>
<comment type="cofactor">
    <cofactor evidence="1">
        <name>Mn(2+)</name>
        <dbReference type="ChEBI" id="CHEBI:29035"/>
    </cofactor>
</comment>
<feature type="domain" description="ATP-grasp" evidence="17">
    <location>
        <begin position="102"/>
        <end position="297"/>
    </location>
</feature>
<comment type="caution">
    <text evidence="18">The sequence shown here is derived from an EMBL/GenBank/DDBJ whole genome shotgun (WGS) entry which is preliminary data.</text>
</comment>
<dbReference type="InterPro" id="IPR000291">
    <property type="entry name" value="D-Ala_lig_Van_CS"/>
</dbReference>
<dbReference type="PANTHER" id="PTHR23132:SF23">
    <property type="entry name" value="D-ALANINE--D-ALANINE LIGASE B"/>
    <property type="match status" value="1"/>
</dbReference>
<keyword evidence="10 16" id="KW-0067">ATP-binding</keyword>
<dbReference type="Proteomes" id="UP000681075">
    <property type="component" value="Unassembled WGS sequence"/>
</dbReference>
<dbReference type="InterPro" id="IPR011095">
    <property type="entry name" value="Dala_Dala_lig_C"/>
</dbReference>
<keyword evidence="9 16" id="KW-0547">Nucleotide-binding</keyword>
<dbReference type="Pfam" id="PF07478">
    <property type="entry name" value="Dala_Dala_lig_C"/>
    <property type="match status" value="1"/>
</dbReference>
<dbReference type="PANTHER" id="PTHR23132">
    <property type="entry name" value="D-ALANINE--D-ALANINE LIGASE"/>
    <property type="match status" value="1"/>
</dbReference>
<dbReference type="InterPro" id="IPR011761">
    <property type="entry name" value="ATP-grasp"/>
</dbReference>
<dbReference type="SUPFAM" id="SSF52440">
    <property type="entry name" value="PreATP-grasp domain"/>
    <property type="match status" value="1"/>
</dbReference>
<dbReference type="GO" id="GO:0071555">
    <property type="term" value="P:cell wall organization"/>
    <property type="evidence" value="ECO:0007669"/>
    <property type="project" value="UniProtKB-KW"/>
</dbReference>
<comment type="catalytic activity">
    <reaction evidence="14 15">
        <text>2 D-alanine + ATP = D-alanyl-D-alanine + ADP + phosphate + H(+)</text>
        <dbReference type="Rhea" id="RHEA:11224"/>
        <dbReference type="ChEBI" id="CHEBI:15378"/>
        <dbReference type="ChEBI" id="CHEBI:30616"/>
        <dbReference type="ChEBI" id="CHEBI:43474"/>
        <dbReference type="ChEBI" id="CHEBI:57416"/>
        <dbReference type="ChEBI" id="CHEBI:57822"/>
        <dbReference type="ChEBI" id="CHEBI:456216"/>
        <dbReference type="EC" id="6.3.2.4"/>
    </reaction>
</comment>
<dbReference type="PROSITE" id="PS00843">
    <property type="entry name" value="DALA_DALA_LIGASE_1"/>
    <property type="match status" value="1"/>
</dbReference>
<keyword evidence="11 15" id="KW-0133">Cell shape</keyword>
<sequence length="303" mass="32305">MKITVLLGGWSSEREVSLVSGAACADALTRLGHDVTTFDPPRDPAAIAAAMRAQKPDVVFNALHGEGGEDGVMQALLDLLGLRYTHSPRLASTVAMDKPLTKAVLAMHGVRSPEGKTLSVAQLADGHPLPRPYVLKPAAEGSSVGIAIVREGDNTLPTNDGWDDTTVLLAERFIAGRELTVAVLGGEALAVTEIVFSTEMFDYTAKYTAGHARHVLPADVPASIATLAMRWAATAHDVLGCAGATRSDFRWDPKQGDDGLFFLEINTQPGMTPISLVPEQAQHRGRSFDELVGWMVEDACQRA</sequence>
<dbReference type="SUPFAM" id="SSF56059">
    <property type="entry name" value="Glutathione synthetase ATP-binding domain-like"/>
    <property type="match status" value="1"/>
</dbReference>
<name>A0A8S8XF69_9PROT</name>
<gene>
    <name evidence="15 18" type="primary">ddl</name>
    <name evidence="18" type="ORF">TMPK1_20220</name>
</gene>
<evidence type="ECO:0000256" key="13">
    <source>
        <dbReference type="ARBA" id="ARBA00023316"/>
    </source>
</evidence>
<accession>A0A8S8XF69</accession>
<evidence type="ECO:0000256" key="15">
    <source>
        <dbReference type="HAMAP-Rule" id="MF_00047"/>
    </source>
</evidence>
<dbReference type="GO" id="GO:0009252">
    <property type="term" value="P:peptidoglycan biosynthetic process"/>
    <property type="evidence" value="ECO:0007669"/>
    <property type="project" value="UniProtKB-UniRule"/>
</dbReference>
<evidence type="ECO:0000313" key="18">
    <source>
        <dbReference type="EMBL" id="GIL39785.1"/>
    </source>
</evidence>
<dbReference type="InterPro" id="IPR005905">
    <property type="entry name" value="D_ala_D_ala"/>
</dbReference>
<comment type="function">
    <text evidence="3 15">Cell wall formation.</text>
</comment>
<evidence type="ECO:0000313" key="19">
    <source>
        <dbReference type="Proteomes" id="UP000681075"/>
    </source>
</evidence>
<dbReference type="Pfam" id="PF01820">
    <property type="entry name" value="Dala_Dala_lig_N"/>
    <property type="match status" value="1"/>
</dbReference>
<evidence type="ECO:0000256" key="7">
    <source>
        <dbReference type="ARBA" id="ARBA00022490"/>
    </source>
</evidence>